<dbReference type="InterPro" id="IPR036045">
    <property type="entry name" value="Sec1-like_sf"/>
</dbReference>
<evidence type="ECO:0008006" key="3">
    <source>
        <dbReference type="Google" id="ProtNLM"/>
    </source>
</evidence>
<reference evidence="2" key="1">
    <citation type="journal article" date="2018" name="Nat. Microbiol.">
        <title>Leveraging single-cell genomics to expand the fungal tree of life.</title>
        <authorList>
            <person name="Ahrendt S.R."/>
            <person name="Quandt C.A."/>
            <person name="Ciobanu D."/>
            <person name="Clum A."/>
            <person name="Salamov A."/>
            <person name="Andreopoulos B."/>
            <person name="Cheng J.F."/>
            <person name="Woyke T."/>
            <person name="Pelin A."/>
            <person name="Henrissat B."/>
            <person name="Reynolds N.K."/>
            <person name="Benny G.L."/>
            <person name="Smith M.E."/>
            <person name="James T.Y."/>
            <person name="Grigoriev I.V."/>
        </authorList>
    </citation>
    <scope>NUCLEOTIDE SEQUENCE [LARGE SCALE GENOMIC DNA]</scope>
</reference>
<dbReference type="OrthoDB" id="2228at2759"/>
<name>A0A4P9Y7Q7_9FUNG</name>
<keyword evidence="2" id="KW-1185">Reference proteome</keyword>
<accession>A0A4P9Y7Q7</accession>
<dbReference type="Proteomes" id="UP000267251">
    <property type="component" value="Unassembled WGS sequence"/>
</dbReference>
<dbReference type="SUPFAM" id="SSF56815">
    <property type="entry name" value="Sec1/munc18-like (SM) proteins"/>
    <property type="match status" value="1"/>
</dbReference>
<organism evidence="1 2">
    <name type="scientific">Piptocephalis cylindrospora</name>
    <dbReference type="NCBI Taxonomy" id="1907219"/>
    <lineage>
        <taxon>Eukaryota</taxon>
        <taxon>Fungi</taxon>
        <taxon>Fungi incertae sedis</taxon>
        <taxon>Zoopagomycota</taxon>
        <taxon>Zoopagomycotina</taxon>
        <taxon>Zoopagomycetes</taxon>
        <taxon>Zoopagales</taxon>
        <taxon>Piptocephalidaceae</taxon>
        <taxon>Piptocephalis</taxon>
    </lineage>
</organism>
<gene>
    <name evidence="1" type="ORF">BJ684DRAFT_18789</name>
</gene>
<sequence length="686" mass="74574">MDAIFAGENQEFWEQVKTGVRDRAVYADAVALAALNWSCAGGPASLLERRAWSVGSLEEAVRGLGEPEGIRVKGANGSVFLLGDTRLPLTSYTYQWPEFEDTEMVMDAGYLVHKVISWMNVGGIDHPEVEVTDGGSALLWSRMIPRMLLAPGLTDVFPALDVDPEAAANASYISNVFTEEQRDGLRRLGAAVSSALGTLQARGEYFTIGESAKYVAHQAMAYESYGAHGETEAPVVSVMVVDRTMDVCAPLQHGSPSLLDHAYHTLPRKGKGGSMDLRVQSKILAPNPAGLMKEMQLDIPGSSVEEMAKVERDDGSFGIAHHGDGEVMGLMEQLILEDRKDGLIRLRTVLGEMVGSEAPSVRIPRSVGRVTPALLSKILSVIKEEEQICLMHPRLLELTATMIDALQCSSKGGQDEEMATLEKEIGVYAAGREDETLGDILLANSPRPGMAAGGTGKKGMALKEALLLALYAYGIRGGEGGVGEEVELKLMETWWVAAVEGLKEEGVEREKVVSLHGGQGPVGKEGVERWLSGCMKRFKEISLARQDLQELGSLARQDTLIPYTAFVQQLLDEVYRTGHMDEAMDEGGLRGGRGGSREWEYIRRDDGDLGRMVMSGLGRLLKGGTPHPGKSPRLLLVIVGGVTFHEVRLIQETMRIHPDKEVMVLSTDIADPGKMIRHILYESSLE</sequence>
<protein>
    <recommendedName>
        <fullName evidence="3">Sec1-like protein</fullName>
    </recommendedName>
</protein>
<dbReference type="InterPro" id="IPR027482">
    <property type="entry name" value="Sec1-like_dom2"/>
</dbReference>
<dbReference type="EMBL" id="KZ987786">
    <property type="protein sequence ID" value="RKP14822.1"/>
    <property type="molecule type" value="Genomic_DNA"/>
</dbReference>
<proteinExistence type="predicted"/>
<dbReference type="AlphaFoldDB" id="A0A4P9Y7Q7"/>
<evidence type="ECO:0000313" key="2">
    <source>
        <dbReference type="Proteomes" id="UP000267251"/>
    </source>
</evidence>
<evidence type="ECO:0000313" key="1">
    <source>
        <dbReference type="EMBL" id="RKP14822.1"/>
    </source>
</evidence>
<dbReference type="Gene3D" id="3.40.50.1910">
    <property type="match status" value="1"/>
</dbReference>